<protein>
    <submittedName>
        <fullName evidence="1">Uncharacterized protein</fullName>
    </submittedName>
</protein>
<name>A0A8S5SYW6_9CAUD</name>
<sequence>MDDLIYDRTASDVETALNNPGSNTHLKGSYNYTDLNRVESWCEYLENILKKYGFSETLVIKTNWNMRDYPTRTHIDRIRSNIDTLKEFCYALTTETIIYNNTMNYEQANVLEKILYDIDHYIEEITIMLDLPYNFGMMLIRDSYIELPVNTDTIIEENEIPMNYNIGILPVHRKYIHLVEEE</sequence>
<accession>A0A8S5SYW6</accession>
<reference evidence="1" key="1">
    <citation type="journal article" date="2021" name="Proc. Natl. Acad. Sci. U.S.A.">
        <title>A Catalog of Tens of Thousands of Viruses from Human Metagenomes Reveals Hidden Associations with Chronic Diseases.</title>
        <authorList>
            <person name="Tisza M.J."/>
            <person name="Buck C.B."/>
        </authorList>
    </citation>
    <scope>NUCLEOTIDE SEQUENCE</scope>
    <source>
        <strain evidence="1">CtKPn8</strain>
    </source>
</reference>
<evidence type="ECO:0000313" key="1">
    <source>
        <dbReference type="EMBL" id="DAF55879.1"/>
    </source>
</evidence>
<proteinExistence type="predicted"/>
<dbReference type="EMBL" id="BK032702">
    <property type="protein sequence ID" value="DAF55879.1"/>
    <property type="molecule type" value="Genomic_DNA"/>
</dbReference>
<organism evidence="1">
    <name type="scientific">Myoviridae sp. ctKPn8</name>
    <dbReference type="NCBI Taxonomy" id="2827676"/>
    <lineage>
        <taxon>Viruses</taxon>
        <taxon>Duplodnaviria</taxon>
        <taxon>Heunggongvirae</taxon>
        <taxon>Uroviricota</taxon>
        <taxon>Caudoviricetes</taxon>
    </lineage>
</organism>